<dbReference type="PANTHER" id="PTHR44329:SF214">
    <property type="entry name" value="PROTEIN KINASE DOMAIN-CONTAINING PROTEIN"/>
    <property type="match status" value="1"/>
</dbReference>
<keyword evidence="1" id="KW-0808">Transferase</keyword>
<dbReference type="PROSITE" id="PS00108">
    <property type="entry name" value="PROTEIN_KINASE_ST"/>
    <property type="match status" value="2"/>
</dbReference>
<dbReference type="VEuPathDB" id="FungiDB:AeMF1_003411"/>
<evidence type="ECO:0000256" key="1">
    <source>
        <dbReference type="ARBA" id="ARBA00022527"/>
    </source>
</evidence>
<dbReference type="PRINTS" id="PR00109">
    <property type="entry name" value="TYRKINASE"/>
</dbReference>
<dbReference type="PROSITE" id="PS50011">
    <property type="entry name" value="PROTEIN_KINASE_DOM"/>
    <property type="match status" value="2"/>
</dbReference>
<sequence>MASVTSTQEAIESLEDVIKWGVRHIPAANPAHQSTLRIACAVMELCLKFRINKEDILTIGEMVARITRSIVFQRARQDEAFQLDNLATALANTHAYLDETLEATKGWNLLIDKTAREKMAKSITTHIAQYQEDIRRAASFLLVDFNIEIVGSVDDLMQDMQAMMDKLGKMDYYISLAQSNVTPNRQVDNLLEMAIQLQRGLDHYYHNINLRNVQANHTFEASVLASFDKVVHAAKDSWRASKLTQDLPLDEMIQEWTLASDDVVYDPNNESTFLGQGASAAVYLGQYKGRNVAVKHINTIKVADSAEFEASIRKEIKVWRDVANKPHILTLIGVCTKVASPIVVCEYCPDTITRYIRYRPEKLVEMVAIGLLSLHSAGIIHRDIKGSNVLVREDGTVAIADFGLSRSTESLLTQYSNARFVGTLNWMSPEQRFSPRKVTVQSDVWSFGMTVWQLMTGDLPYRDYCQEEIEEAIRSQDDRPGRPEDLRKDYEALWNLITWCWKLNPSNRPKAKDVVDFLENHYRQHLKLPSKSNSMVERKVAETIEWENNVEHKDLFELRSNIQTNKLLEYRSHDTTEISVDRQSIPTAAAIHDKATNASIRGSIPGVSEPILWQTSEEVSFDEFSSQSDEVSVIDLATIRINAQEIDLVRVVDHGLISEMWSGMYRGTHVTIKKLRQNNATPSKLKTFIQHIQLMATFDSPFIVQLVGAAWNHPRDLMCIMEWLDGGNLREYLNATTDEVFSWQAKYEIIHHLVEGLLYLHSMNVIHSDVKSRNVLLDSLKPAKLANVNTMEMSVEDTMIAQLATFRWMAPEVILDESYSSASDIYSFGVVLAELDTHRVPYRDIIHPESGERLTDTMIIEQVATGSLQPTFNSYCPEWILFMALQCLSYNPEDRPTALQLAEIVRANLMDL</sequence>
<keyword evidence="1" id="KW-0723">Serine/threonine-protein kinase</keyword>
<reference evidence="6 7" key="1">
    <citation type="submission" date="2019-07" db="EMBL/GenBank/DDBJ databases">
        <title>Genomics analysis of Aphanomyces spp. identifies a new class of oomycete effector associated with host adaptation.</title>
        <authorList>
            <person name="Gaulin E."/>
        </authorList>
    </citation>
    <scope>NUCLEOTIDE SEQUENCE [LARGE SCALE GENOMIC DNA]</scope>
    <source>
        <strain evidence="6 7">ATCC 201684</strain>
    </source>
</reference>
<evidence type="ECO:0000256" key="4">
    <source>
        <dbReference type="PROSITE-ProRule" id="PRU10141"/>
    </source>
</evidence>
<dbReference type="EMBL" id="VJMJ01000103">
    <property type="protein sequence ID" value="KAF0734878.1"/>
    <property type="molecule type" value="Genomic_DNA"/>
</dbReference>
<dbReference type="GO" id="GO:0004674">
    <property type="term" value="F:protein serine/threonine kinase activity"/>
    <property type="evidence" value="ECO:0007669"/>
    <property type="project" value="UniProtKB-KW"/>
</dbReference>
<dbReference type="InterPro" id="IPR001245">
    <property type="entry name" value="Ser-Thr/Tyr_kinase_cat_dom"/>
</dbReference>
<dbReference type="GO" id="GO:0005524">
    <property type="term" value="F:ATP binding"/>
    <property type="evidence" value="ECO:0007669"/>
    <property type="project" value="UniProtKB-UniRule"/>
</dbReference>
<keyword evidence="2 4" id="KW-0547">Nucleotide-binding</keyword>
<proteinExistence type="predicted"/>
<evidence type="ECO:0000256" key="3">
    <source>
        <dbReference type="ARBA" id="ARBA00022840"/>
    </source>
</evidence>
<dbReference type="Gene3D" id="1.10.510.10">
    <property type="entry name" value="Transferase(Phosphotransferase) domain 1"/>
    <property type="match status" value="2"/>
</dbReference>
<dbReference type="InterPro" id="IPR017441">
    <property type="entry name" value="Protein_kinase_ATP_BS"/>
</dbReference>
<feature type="domain" description="Protein kinase" evidence="5">
    <location>
        <begin position="646"/>
        <end position="909"/>
    </location>
</feature>
<keyword evidence="1" id="KW-0418">Kinase</keyword>
<dbReference type="SMART" id="SM00220">
    <property type="entry name" value="S_TKc"/>
    <property type="match status" value="2"/>
</dbReference>
<comment type="caution">
    <text evidence="6">The sequence shown here is derived from an EMBL/GenBank/DDBJ whole genome shotgun (WGS) entry which is preliminary data.</text>
</comment>
<evidence type="ECO:0000256" key="2">
    <source>
        <dbReference type="ARBA" id="ARBA00022741"/>
    </source>
</evidence>
<evidence type="ECO:0000313" key="7">
    <source>
        <dbReference type="Proteomes" id="UP000481153"/>
    </source>
</evidence>
<dbReference type="InterPro" id="IPR011009">
    <property type="entry name" value="Kinase-like_dom_sf"/>
</dbReference>
<evidence type="ECO:0000313" key="6">
    <source>
        <dbReference type="EMBL" id="KAF0734878.1"/>
    </source>
</evidence>
<protein>
    <recommendedName>
        <fullName evidence="5">Protein kinase domain-containing protein</fullName>
    </recommendedName>
</protein>
<dbReference type="Gene3D" id="3.30.200.20">
    <property type="entry name" value="Phosphorylase Kinase, domain 1"/>
    <property type="match status" value="2"/>
</dbReference>
<name>A0A6G0X4V6_9STRA</name>
<dbReference type="Pfam" id="PF07714">
    <property type="entry name" value="PK_Tyr_Ser-Thr"/>
    <property type="match status" value="2"/>
</dbReference>
<evidence type="ECO:0000259" key="5">
    <source>
        <dbReference type="PROSITE" id="PS50011"/>
    </source>
</evidence>
<keyword evidence="7" id="KW-1185">Reference proteome</keyword>
<gene>
    <name evidence="6" type="ORF">Ae201684_008540</name>
</gene>
<dbReference type="InterPro" id="IPR051681">
    <property type="entry name" value="Ser/Thr_Kinases-Pseudokinases"/>
</dbReference>
<feature type="binding site" evidence="4">
    <location>
        <position position="295"/>
    </location>
    <ligand>
        <name>ATP</name>
        <dbReference type="ChEBI" id="CHEBI:30616"/>
    </ligand>
</feature>
<dbReference type="AlphaFoldDB" id="A0A6G0X4V6"/>
<dbReference type="InterPro" id="IPR008271">
    <property type="entry name" value="Ser/Thr_kinase_AS"/>
</dbReference>
<organism evidence="6 7">
    <name type="scientific">Aphanomyces euteiches</name>
    <dbReference type="NCBI Taxonomy" id="100861"/>
    <lineage>
        <taxon>Eukaryota</taxon>
        <taxon>Sar</taxon>
        <taxon>Stramenopiles</taxon>
        <taxon>Oomycota</taxon>
        <taxon>Saprolegniomycetes</taxon>
        <taxon>Saprolegniales</taxon>
        <taxon>Verrucalvaceae</taxon>
        <taxon>Aphanomyces</taxon>
    </lineage>
</organism>
<dbReference type="SUPFAM" id="SSF56112">
    <property type="entry name" value="Protein kinase-like (PK-like)"/>
    <property type="match status" value="2"/>
</dbReference>
<dbReference type="InterPro" id="IPR000719">
    <property type="entry name" value="Prot_kinase_dom"/>
</dbReference>
<dbReference type="Proteomes" id="UP000481153">
    <property type="component" value="Unassembled WGS sequence"/>
</dbReference>
<dbReference type="PROSITE" id="PS00107">
    <property type="entry name" value="PROTEIN_KINASE_ATP"/>
    <property type="match status" value="1"/>
</dbReference>
<dbReference type="PANTHER" id="PTHR44329">
    <property type="entry name" value="SERINE/THREONINE-PROTEIN KINASE TNNI3K-RELATED"/>
    <property type="match status" value="1"/>
</dbReference>
<keyword evidence="3 4" id="KW-0067">ATP-binding</keyword>
<feature type="domain" description="Protein kinase" evidence="5">
    <location>
        <begin position="268"/>
        <end position="528"/>
    </location>
</feature>
<accession>A0A6G0X4V6</accession>